<dbReference type="InterPro" id="IPR057600">
    <property type="entry name" value="TORTIFOLIA1/SINE1-2_N"/>
</dbReference>
<proteinExistence type="predicted"/>
<dbReference type="InterPro" id="IPR011989">
    <property type="entry name" value="ARM-like"/>
</dbReference>
<dbReference type="PANTHER" id="PTHR31355:SF28">
    <property type="entry name" value="MICROTUBULE-ASSOCIATED PROTEIN TORTIFOLIA1-LIKE"/>
    <property type="match status" value="1"/>
</dbReference>
<dbReference type="Gene3D" id="1.25.10.10">
    <property type="entry name" value="Leucine-rich Repeat Variant"/>
    <property type="match status" value="1"/>
</dbReference>
<evidence type="ECO:0000313" key="3">
    <source>
        <dbReference type="EMBL" id="KAL3511224.1"/>
    </source>
</evidence>
<dbReference type="EMBL" id="JBJUIK010000012">
    <property type="protein sequence ID" value="KAL3511224.1"/>
    <property type="molecule type" value="Genomic_DNA"/>
</dbReference>
<feature type="region of interest" description="Disordered" evidence="1">
    <location>
        <begin position="310"/>
        <end position="342"/>
    </location>
</feature>
<feature type="domain" description="TORTIFOLIA1/SINE1-2 N-terminal" evidence="2">
    <location>
        <begin position="10"/>
        <end position="281"/>
    </location>
</feature>
<dbReference type="AlphaFoldDB" id="A0ABD2YY16"/>
<dbReference type="FunFam" id="1.25.10.10:FF:000549">
    <property type="entry name" value="ARM repeat superfamily protein"/>
    <property type="match status" value="1"/>
</dbReference>
<keyword evidence="4" id="KW-1185">Reference proteome</keyword>
<accession>A0ABD2YY16</accession>
<name>A0ABD2YY16_9GENT</name>
<dbReference type="PANTHER" id="PTHR31355">
    <property type="entry name" value="MICROTUBULE-ASSOCIATED PROTEIN TORTIFOLIA1"/>
    <property type="match status" value="1"/>
</dbReference>
<dbReference type="Pfam" id="PF24714">
    <property type="entry name" value="TOR1L1_N"/>
    <property type="match status" value="1"/>
</dbReference>
<evidence type="ECO:0000313" key="4">
    <source>
        <dbReference type="Proteomes" id="UP001630127"/>
    </source>
</evidence>
<protein>
    <recommendedName>
        <fullName evidence="2">TORTIFOLIA1/SINE1-2 N-terminal domain-containing protein</fullName>
    </recommendedName>
</protein>
<sequence>MAQLSRQQSDLKNRVITCLNKLSDRDTLSIASNELESIAKTLSNDSFAPFLTCLSTTDSSEKSPVRRQCIRILGVLSAAHGDALSPHLSKMLSSVLRRIRDPDSSVRSACVDSVASIASHITRPPFSLIFKPLIDCISHEQDYNAQIGASLCFAAAIEAAPEPDAPELKKLLPRLLKLVKNDCFKAKPALLSLIGSIASVGGASSRNVLSNLVSIAIEFLSSADWSARKSAAEALGKLAVAERELLSDFKSSCLASLENRRFDKVKIVREAMNRAMELWREVPGVLDEVSDETESKPSMKDFGYVTPQVKEAAPKIRSPTSNTSSTTTNQKRNPLKSDLGKPKAARSCQVDFKRASECKIVVAVPQDSNSKVNYENQKSKNSGVSDSEDSEVYCNRNLEAMCFPFNRNSDERRRFGGSKFGARVVPLYGNADCDSTPEDINATDSAGSQKEFENLSLIQKQLRQIENQQSSLLDLLQRFIGHSQNGMNSLEKRVNGLEKALGVMCNDLALSGGRITVTDAAGNTCCMLPGAEFLSPKFWRRSDGPNSSSKVSFSNRCQSLNCMPNNYVNSETSKLESPRGKHQIGSTAVDFKGDTHTGSRETLESYSKRRINVDGGTKLPYWWP</sequence>
<dbReference type="Proteomes" id="UP001630127">
    <property type="component" value="Unassembled WGS sequence"/>
</dbReference>
<reference evidence="3 4" key="1">
    <citation type="submission" date="2024-11" db="EMBL/GenBank/DDBJ databases">
        <title>A near-complete genome assembly of Cinchona calisaya.</title>
        <authorList>
            <person name="Lian D.C."/>
            <person name="Zhao X.W."/>
            <person name="Wei L."/>
        </authorList>
    </citation>
    <scope>NUCLEOTIDE SEQUENCE [LARGE SCALE GENOMIC DNA]</scope>
    <source>
        <tissue evidence="3">Nenye</tissue>
    </source>
</reference>
<gene>
    <name evidence="3" type="ORF">ACH5RR_030625</name>
</gene>
<organism evidence="3 4">
    <name type="scientific">Cinchona calisaya</name>
    <dbReference type="NCBI Taxonomy" id="153742"/>
    <lineage>
        <taxon>Eukaryota</taxon>
        <taxon>Viridiplantae</taxon>
        <taxon>Streptophyta</taxon>
        <taxon>Embryophyta</taxon>
        <taxon>Tracheophyta</taxon>
        <taxon>Spermatophyta</taxon>
        <taxon>Magnoliopsida</taxon>
        <taxon>eudicotyledons</taxon>
        <taxon>Gunneridae</taxon>
        <taxon>Pentapetalae</taxon>
        <taxon>asterids</taxon>
        <taxon>lamiids</taxon>
        <taxon>Gentianales</taxon>
        <taxon>Rubiaceae</taxon>
        <taxon>Cinchonoideae</taxon>
        <taxon>Cinchoneae</taxon>
        <taxon>Cinchona</taxon>
    </lineage>
</organism>
<evidence type="ECO:0000259" key="2">
    <source>
        <dbReference type="Pfam" id="PF24714"/>
    </source>
</evidence>
<dbReference type="SUPFAM" id="SSF48371">
    <property type="entry name" value="ARM repeat"/>
    <property type="match status" value="1"/>
</dbReference>
<dbReference type="InterPro" id="IPR033337">
    <property type="entry name" value="TORTIFOLIA1/SINE1-2"/>
</dbReference>
<dbReference type="InterPro" id="IPR016024">
    <property type="entry name" value="ARM-type_fold"/>
</dbReference>
<feature type="compositionally biased region" description="Low complexity" evidence="1">
    <location>
        <begin position="320"/>
        <end position="329"/>
    </location>
</feature>
<comment type="caution">
    <text evidence="3">The sequence shown here is derived from an EMBL/GenBank/DDBJ whole genome shotgun (WGS) entry which is preliminary data.</text>
</comment>
<evidence type="ECO:0000256" key="1">
    <source>
        <dbReference type="SAM" id="MobiDB-lite"/>
    </source>
</evidence>